<dbReference type="PANTHER" id="PTHR43648">
    <property type="entry name" value="ELECTRON TRANSFER FLAVOPROTEIN BETA SUBUNIT LYSINE METHYLTRANSFERASE"/>
    <property type="match status" value="1"/>
</dbReference>
<reference evidence="7 8" key="1">
    <citation type="submission" date="2017-10" db="EMBL/GenBank/DDBJ databases">
        <title>Genomics of the genus Arcobacter.</title>
        <authorList>
            <person name="Perez-Cataluna A."/>
            <person name="Figueras M.J."/>
        </authorList>
    </citation>
    <scope>NUCLEOTIDE SEQUENCE [LARGE SCALE GENOMIC DNA]</scope>
    <source>
        <strain evidence="7 8">F26</strain>
    </source>
</reference>
<keyword evidence="3 6" id="KW-0489">Methyltransferase</keyword>
<evidence type="ECO:0000256" key="3">
    <source>
        <dbReference type="ARBA" id="ARBA00022603"/>
    </source>
</evidence>
<proteinExistence type="inferred from homology"/>
<comment type="caution">
    <text evidence="7">The sequence shown here is derived from an EMBL/GenBank/DDBJ whole genome shotgun (WGS) entry which is preliminary data.</text>
</comment>
<gene>
    <name evidence="6" type="primary">prmA</name>
    <name evidence="7" type="ORF">CRU90_00995</name>
</gene>
<feature type="binding site" evidence="6">
    <location>
        <position position="207"/>
    </location>
    <ligand>
        <name>S-adenosyl-L-methionine</name>
        <dbReference type="ChEBI" id="CHEBI:59789"/>
    </ligand>
</feature>
<comment type="catalytic activity">
    <reaction evidence="6">
        <text>L-lysyl-[protein] + 3 S-adenosyl-L-methionine = N(6),N(6),N(6)-trimethyl-L-lysyl-[protein] + 3 S-adenosyl-L-homocysteine + 3 H(+)</text>
        <dbReference type="Rhea" id="RHEA:54192"/>
        <dbReference type="Rhea" id="RHEA-COMP:9752"/>
        <dbReference type="Rhea" id="RHEA-COMP:13826"/>
        <dbReference type="ChEBI" id="CHEBI:15378"/>
        <dbReference type="ChEBI" id="CHEBI:29969"/>
        <dbReference type="ChEBI" id="CHEBI:57856"/>
        <dbReference type="ChEBI" id="CHEBI:59789"/>
        <dbReference type="ChEBI" id="CHEBI:61961"/>
    </reaction>
</comment>
<evidence type="ECO:0000256" key="2">
    <source>
        <dbReference type="ARBA" id="ARBA00022490"/>
    </source>
</evidence>
<evidence type="ECO:0000256" key="6">
    <source>
        <dbReference type="HAMAP-Rule" id="MF_00735"/>
    </source>
</evidence>
<dbReference type="GO" id="GO:0016279">
    <property type="term" value="F:protein-lysine N-methyltransferase activity"/>
    <property type="evidence" value="ECO:0007669"/>
    <property type="project" value="RHEA"/>
</dbReference>
<dbReference type="Proteomes" id="UP000290870">
    <property type="component" value="Unassembled WGS sequence"/>
</dbReference>
<dbReference type="NCBIfam" id="TIGR00406">
    <property type="entry name" value="prmA"/>
    <property type="match status" value="1"/>
</dbReference>
<dbReference type="PANTHER" id="PTHR43648:SF1">
    <property type="entry name" value="ELECTRON TRANSFER FLAVOPROTEIN BETA SUBUNIT LYSINE METHYLTRANSFERASE"/>
    <property type="match status" value="1"/>
</dbReference>
<organism evidence="7 8">
    <name type="scientific">Arcobacter cloacae</name>
    <dbReference type="NCBI Taxonomy" id="1054034"/>
    <lineage>
        <taxon>Bacteria</taxon>
        <taxon>Pseudomonadati</taxon>
        <taxon>Campylobacterota</taxon>
        <taxon>Epsilonproteobacteria</taxon>
        <taxon>Campylobacterales</taxon>
        <taxon>Arcobacteraceae</taxon>
        <taxon>Arcobacter</taxon>
    </lineage>
</organism>
<dbReference type="InterPro" id="IPR029063">
    <property type="entry name" value="SAM-dependent_MTases_sf"/>
</dbReference>
<dbReference type="GO" id="GO:0005737">
    <property type="term" value="C:cytoplasm"/>
    <property type="evidence" value="ECO:0007669"/>
    <property type="project" value="UniProtKB-SubCell"/>
</dbReference>
<comment type="function">
    <text evidence="6">Methylates ribosomal protein L11.</text>
</comment>
<keyword evidence="7" id="KW-0689">Ribosomal protein</keyword>
<keyword evidence="5 6" id="KW-0949">S-adenosyl-L-methionine</keyword>
<protein>
    <recommendedName>
        <fullName evidence="6">Ribosomal protein L11 methyltransferase</fullName>
        <shortName evidence="6">L11 Mtase</shortName>
        <ecNumber evidence="6">2.1.1.-</ecNumber>
    </recommendedName>
</protein>
<keyword evidence="4 6" id="KW-0808">Transferase</keyword>
<evidence type="ECO:0000256" key="5">
    <source>
        <dbReference type="ARBA" id="ARBA00022691"/>
    </source>
</evidence>
<keyword evidence="2 6" id="KW-0963">Cytoplasm</keyword>
<dbReference type="SUPFAM" id="SSF53335">
    <property type="entry name" value="S-adenosyl-L-methionine-dependent methyltransferases"/>
    <property type="match status" value="1"/>
</dbReference>
<dbReference type="InterPro" id="IPR050078">
    <property type="entry name" value="Ribosomal_L11_MeTrfase_PrmA"/>
</dbReference>
<comment type="subcellular location">
    <subcellularLocation>
        <location evidence="6">Cytoplasm</location>
    </subcellularLocation>
</comment>
<dbReference type="GO" id="GO:0032259">
    <property type="term" value="P:methylation"/>
    <property type="evidence" value="ECO:0007669"/>
    <property type="project" value="UniProtKB-KW"/>
</dbReference>
<sequence length="272" mass="30789">MSKYYFELAFKPNNHYELFLDLLESITTDAIEENDGVLIVRSEDELEDLKFGIEEFAKALNTECEILYEKKENIDWIREYQKSVKSVEIGNFFVRPSWEDKKEGKIDIIIDPALSFGSGHHETTSSCIEAIDEFVKSKQTVLDVGTGSGILAIAASKKGCLVDICDTDEVCIIDTKSNFELNNVSFNDSWVGSTNKTTKKYDVVIANIVADVLVMIANDLKNCLNENGILIISGILDKHTNKVLNKFKDLTQLKLIHKNEWVTIVYENKKES</sequence>
<keyword evidence="7" id="KW-0687">Ribonucleoprotein</keyword>
<dbReference type="GO" id="GO:0005840">
    <property type="term" value="C:ribosome"/>
    <property type="evidence" value="ECO:0007669"/>
    <property type="project" value="UniProtKB-KW"/>
</dbReference>
<evidence type="ECO:0000256" key="4">
    <source>
        <dbReference type="ARBA" id="ARBA00022679"/>
    </source>
</evidence>
<dbReference type="EMBL" id="PDJZ01000001">
    <property type="protein sequence ID" value="RXJ85869.1"/>
    <property type="molecule type" value="Genomic_DNA"/>
</dbReference>
<feature type="binding site" evidence="6">
    <location>
        <position position="166"/>
    </location>
    <ligand>
        <name>S-adenosyl-L-methionine</name>
        <dbReference type="ChEBI" id="CHEBI:59789"/>
    </ligand>
</feature>
<evidence type="ECO:0000313" key="7">
    <source>
        <dbReference type="EMBL" id="RXJ85869.1"/>
    </source>
</evidence>
<dbReference type="NCBIfam" id="NF001786">
    <property type="entry name" value="PRK00517.2-4"/>
    <property type="match status" value="1"/>
</dbReference>
<dbReference type="InterPro" id="IPR004498">
    <property type="entry name" value="Ribosomal_PrmA_MeTrfase"/>
</dbReference>
<dbReference type="CDD" id="cd02440">
    <property type="entry name" value="AdoMet_MTases"/>
    <property type="match status" value="1"/>
</dbReference>
<dbReference type="OrthoDB" id="9785995at2"/>
<evidence type="ECO:0000313" key="8">
    <source>
        <dbReference type="Proteomes" id="UP000290870"/>
    </source>
</evidence>
<feature type="binding site" evidence="6">
    <location>
        <position position="145"/>
    </location>
    <ligand>
        <name>S-adenosyl-L-methionine</name>
        <dbReference type="ChEBI" id="CHEBI:59789"/>
    </ligand>
</feature>
<dbReference type="AlphaFoldDB" id="A0A4Q0ZHC6"/>
<dbReference type="HAMAP" id="MF_00735">
    <property type="entry name" value="Methyltr_PrmA"/>
    <property type="match status" value="1"/>
</dbReference>
<dbReference type="RefSeq" id="WP_128985401.1">
    <property type="nucleotide sequence ID" value="NZ_PDJZ01000001.1"/>
</dbReference>
<accession>A0A4Q0ZHC6</accession>
<evidence type="ECO:0000256" key="1">
    <source>
        <dbReference type="ARBA" id="ARBA00009741"/>
    </source>
</evidence>
<dbReference type="PIRSF" id="PIRSF000401">
    <property type="entry name" value="RPL11_MTase"/>
    <property type="match status" value="1"/>
</dbReference>
<dbReference type="EC" id="2.1.1.-" evidence="6"/>
<dbReference type="Gene3D" id="3.40.50.150">
    <property type="entry name" value="Vaccinia Virus protein VP39"/>
    <property type="match status" value="1"/>
</dbReference>
<comment type="similarity">
    <text evidence="1 6">Belongs to the methyltransferase superfamily. PrmA family.</text>
</comment>
<dbReference type="Pfam" id="PF06325">
    <property type="entry name" value="PrmA"/>
    <property type="match status" value="1"/>
</dbReference>
<feature type="binding site" evidence="6">
    <location>
        <position position="124"/>
    </location>
    <ligand>
        <name>S-adenosyl-L-methionine</name>
        <dbReference type="ChEBI" id="CHEBI:59789"/>
    </ligand>
</feature>
<name>A0A4Q0ZHC6_9BACT</name>